<accession>A0AB37RFN3</accession>
<keyword evidence="1" id="KW-0472">Membrane</keyword>
<keyword evidence="1" id="KW-0812">Transmembrane</keyword>
<name>A0AB37RFN3_LACPE</name>
<organism evidence="2 3">
    <name type="scientific">Lactiplantibacillus pentosus</name>
    <name type="common">Lactobacillus pentosus</name>
    <dbReference type="NCBI Taxonomy" id="1589"/>
    <lineage>
        <taxon>Bacteria</taxon>
        <taxon>Bacillati</taxon>
        <taxon>Bacillota</taxon>
        <taxon>Bacilli</taxon>
        <taxon>Lactobacillales</taxon>
        <taxon>Lactobacillaceae</taxon>
        <taxon>Lactiplantibacillus</taxon>
    </lineage>
</organism>
<evidence type="ECO:0000313" key="2">
    <source>
        <dbReference type="EMBL" id="RMW53436.1"/>
    </source>
</evidence>
<proteinExistence type="predicted"/>
<dbReference type="Proteomes" id="UP000281061">
    <property type="component" value="Unassembled WGS sequence"/>
</dbReference>
<dbReference type="AlphaFoldDB" id="A0AB37RFN3"/>
<evidence type="ECO:0000313" key="3">
    <source>
        <dbReference type="Proteomes" id="UP000281061"/>
    </source>
</evidence>
<gene>
    <name evidence="2" type="ORF">D6U17_11585</name>
</gene>
<comment type="caution">
    <text evidence="2">The sequence shown here is derived from an EMBL/GenBank/DDBJ whole genome shotgun (WGS) entry which is preliminary data.</text>
</comment>
<reference evidence="2 3" key="1">
    <citation type="submission" date="2018-10" db="EMBL/GenBank/DDBJ databases">
        <title>Genome sequences of five Lactobacillus pentosus strains isolated from brines of traditionally fermented spanish-style green table olives and differences between them.</title>
        <authorList>
            <person name="Jimenez Diaz R."/>
        </authorList>
    </citation>
    <scope>NUCLEOTIDE SEQUENCE [LARGE SCALE GENOMIC DNA]</scope>
    <source>
        <strain evidence="2 3">IG8</strain>
    </source>
</reference>
<dbReference type="RefSeq" id="WP_122212128.1">
    <property type="nucleotide sequence ID" value="NZ_RDCH01000080.1"/>
</dbReference>
<sequence>MHILNIISVVTSFLAVLISLYTLIKQRSVIQIKWDNLEIIGKDQIYYLTKDHEVNYFGLGILVNVNVINYSPNDIAFFDLNCSLSQILPEYKKLSLPDQAMTSLSVMTKSKVSYQNVPQKFSLIGSDIVSLISLPDNNFGVFKSNSFNTFSLFVPLPRQIGNDEKAFTFSLKLAKQNLGWRRIAELLISVFRHKKIEPKFKEFYHSFKISDLQEKFTITEKRITRNQSQVKANLADHGTPFSK</sequence>
<feature type="transmembrane region" description="Helical" evidence="1">
    <location>
        <begin position="6"/>
        <end position="24"/>
    </location>
</feature>
<evidence type="ECO:0000256" key="1">
    <source>
        <dbReference type="SAM" id="Phobius"/>
    </source>
</evidence>
<dbReference type="EMBL" id="RDCL01000089">
    <property type="protein sequence ID" value="RMW53436.1"/>
    <property type="molecule type" value="Genomic_DNA"/>
</dbReference>
<keyword evidence="1" id="KW-1133">Transmembrane helix</keyword>
<protein>
    <submittedName>
        <fullName evidence="2">Uncharacterized protein</fullName>
    </submittedName>
</protein>